<dbReference type="Proteomes" id="UP000065641">
    <property type="component" value="Chromosome"/>
</dbReference>
<dbReference type="InterPro" id="IPR050141">
    <property type="entry name" value="GCL_type2/YbdK_subfam"/>
</dbReference>
<dbReference type="SUPFAM" id="SSF55931">
    <property type="entry name" value="Glutamine synthetase/guanido kinase"/>
    <property type="match status" value="1"/>
</dbReference>
<dbReference type="InterPro" id="IPR006336">
    <property type="entry name" value="GCS2"/>
</dbReference>
<evidence type="ECO:0000313" key="2">
    <source>
        <dbReference type="Proteomes" id="UP000065641"/>
    </source>
</evidence>
<dbReference type="PANTHER" id="PTHR36510">
    <property type="entry name" value="GLUTAMATE--CYSTEINE LIGASE 2-RELATED"/>
    <property type="match status" value="1"/>
</dbReference>
<dbReference type="EMBL" id="CP013189">
    <property type="protein sequence ID" value="ALO45310.1"/>
    <property type="molecule type" value="Genomic_DNA"/>
</dbReference>
<keyword evidence="2" id="KW-1185">Reference proteome</keyword>
<dbReference type="PANTHER" id="PTHR36510:SF3">
    <property type="entry name" value="CONSERVED PROTEIN"/>
    <property type="match status" value="1"/>
</dbReference>
<dbReference type="InterPro" id="IPR014746">
    <property type="entry name" value="Gln_synth/guanido_kin_cat_dom"/>
</dbReference>
<dbReference type="AlphaFoldDB" id="A0A0S2KB32"/>
<dbReference type="PATRIC" id="fig|1249552.3.peg.632"/>
<organism evidence="1 2">
    <name type="scientific">Pseudohongiella spirulinae</name>
    <dbReference type="NCBI Taxonomy" id="1249552"/>
    <lineage>
        <taxon>Bacteria</taxon>
        <taxon>Pseudomonadati</taxon>
        <taxon>Pseudomonadota</taxon>
        <taxon>Gammaproteobacteria</taxon>
        <taxon>Pseudomonadales</taxon>
        <taxon>Pseudohongiellaceae</taxon>
        <taxon>Pseudohongiella</taxon>
    </lineage>
</organism>
<dbReference type="STRING" id="1249552.PS2015_627"/>
<dbReference type="GO" id="GO:0016879">
    <property type="term" value="F:ligase activity, forming carbon-nitrogen bonds"/>
    <property type="evidence" value="ECO:0007669"/>
    <property type="project" value="TreeGrafter"/>
</dbReference>
<proteinExistence type="predicted"/>
<dbReference type="Pfam" id="PF04107">
    <property type="entry name" value="GCS2"/>
    <property type="match status" value="1"/>
</dbReference>
<sequence length="494" mass="55071">MGQDISRSTFTALEHRQFELKLHDNLAALAQILRRPDFGNDQPSLGAELELYILDASGLPLGINQALLEEADDPSLTLELNRYNLEYNLPVQRLAGAPFSGLETLVADKLSQVNALLSARNASVLGVGILPTLNEAHIGPKVMTPTLRYEALSEILLAMRGRDFKIDIDGEDPLRMQRQDVSLEGVCTSFQVHYNFPLKQFVDTWNAVTLITPLLLGAACNSPLLLGRRLWHETRVPLFKQSTDGRSKAPQWYDLPRVELGYDWLRNSAYELFAQRVYLYPSLIPLLNDEAPLECLAAGELPALHELNMHNGAIWHWNRPIYSGADNGHVRIEMRCLPAGPTPIDMAANAAFYIGLAAGLRDDIEALLPAMPFRFASDNFYRAARTGMSAKLVWPALRQNRLAERPLREIAESLLDTALAGLISLDVNVDEARRMLDVMANRLATGQNGASWQLASLESLAPKVGREQALRRIVETYQVYFNANVPVSRWELAS</sequence>
<name>A0A0S2KB32_9GAMM</name>
<evidence type="ECO:0000313" key="1">
    <source>
        <dbReference type="EMBL" id="ALO45310.1"/>
    </source>
</evidence>
<dbReference type="InterPro" id="IPR016602">
    <property type="entry name" value="UCP012666"/>
</dbReference>
<gene>
    <name evidence="1" type="ORF">PS2015_627</name>
</gene>
<dbReference type="PIRSF" id="PIRSF012666">
    <property type="entry name" value="UCP012666"/>
    <property type="match status" value="1"/>
</dbReference>
<accession>A0A0S2KB32</accession>
<dbReference type="KEGG" id="pspi:PS2015_627"/>
<dbReference type="Gene3D" id="3.30.590.20">
    <property type="match status" value="1"/>
</dbReference>
<reference evidence="1 2" key="1">
    <citation type="submission" date="2015-11" db="EMBL/GenBank/DDBJ databases">
        <authorList>
            <person name="Zhang Y."/>
            <person name="Guo Z."/>
        </authorList>
    </citation>
    <scope>NUCLEOTIDE SEQUENCE [LARGE SCALE GENOMIC DNA]</scope>
    <source>
        <strain evidence="1 2">KCTC 32221</strain>
    </source>
</reference>
<protein>
    <recommendedName>
        <fullName evidence="3">Glutamate--cysteine ligase</fullName>
    </recommendedName>
</protein>
<evidence type="ECO:0008006" key="3">
    <source>
        <dbReference type="Google" id="ProtNLM"/>
    </source>
</evidence>